<dbReference type="Proteomes" id="UP000677054">
    <property type="component" value="Unassembled WGS sequence"/>
</dbReference>
<keyword evidence="3" id="KW-1185">Reference proteome</keyword>
<dbReference type="Pfam" id="PF02191">
    <property type="entry name" value="OLF"/>
    <property type="match status" value="1"/>
</dbReference>
<dbReference type="EMBL" id="CAJPEV010002611">
    <property type="protein sequence ID" value="CAG0897470.1"/>
    <property type="molecule type" value="Genomic_DNA"/>
</dbReference>
<proteinExistence type="predicted"/>
<accession>A0A7R9A9L0</accession>
<evidence type="ECO:0000313" key="2">
    <source>
        <dbReference type="EMBL" id="CAD7250010.1"/>
    </source>
</evidence>
<gene>
    <name evidence="2" type="ORF">DSTB1V02_LOCUS9794</name>
</gene>
<evidence type="ECO:0000313" key="3">
    <source>
        <dbReference type="Proteomes" id="UP000677054"/>
    </source>
</evidence>
<dbReference type="AlphaFoldDB" id="A0A7R9A9L0"/>
<dbReference type="EMBL" id="LR902128">
    <property type="protein sequence ID" value="CAD7250010.1"/>
    <property type="molecule type" value="Genomic_DNA"/>
</dbReference>
<name>A0A7R9A9L0_9CRUS</name>
<feature type="domain" description="Olfactomedin-like" evidence="1">
    <location>
        <begin position="37"/>
        <end position="87"/>
    </location>
</feature>
<dbReference type="InterPro" id="IPR003112">
    <property type="entry name" value="Olfac-like_dom"/>
</dbReference>
<protein>
    <recommendedName>
        <fullName evidence="1">Olfactomedin-like domain-containing protein</fullName>
    </recommendedName>
</protein>
<organism evidence="2">
    <name type="scientific">Darwinula stevensoni</name>
    <dbReference type="NCBI Taxonomy" id="69355"/>
    <lineage>
        <taxon>Eukaryota</taxon>
        <taxon>Metazoa</taxon>
        <taxon>Ecdysozoa</taxon>
        <taxon>Arthropoda</taxon>
        <taxon>Crustacea</taxon>
        <taxon>Oligostraca</taxon>
        <taxon>Ostracoda</taxon>
        <taxon>Podocopa</taxon>
        <taxon>Podocopida</taxon>
        <taxon>Darwinulocopina</taxon>
        <taxon>Darwinuloidea</taxon>
        <taxon>Darwinulidae</taxon>
        <taxon>Darwinula</taxon>
    </lineage>
</organism>
<sequence length="120" mass="14036">MEDKESDYRTAKKALWQTVRRLRQGRQHTPWVETGRFGWDLYNSVQLSDLELPFTNPYIDTTMLTYNPRTKKLLSWDNGYQLKYPVKQSSLGLGVDEDERKDDPMNEVFESAVGNVSFVP</sequence>
<reference evidence="2" key="1">
    <citation type="submission" date="2020-11" db="EMBL/GenBank/DDBJ databases">
        <authorList>
            <person name="Tran Van P."/>
        </authorList>
    </citation>
    <scope>NUCLEOTIDE SEQUENCE</scope>
</reference>
<evidence type="ECO:0000259" key="1">
    <source>
        <dbReference type="Pfam" id="PF02191"/>
    </source>
</evidence>
<dbReference type="OrthoDB" id="8626508at2759"/>